<dbReference type="GO" id="GO:0030509">
    <property type="term" value="P:BMP signaling pathway"/>
    <property type="evidence" value="ECO:0007669"/>
    <property type="project" value="TreeGrafter"/>
</dbReference>
<dbReference type="GeneID" id="129342509"/>
<dbReference type="GO" id="GO:0005615">
    <property type="term" value="C:extracellular space"/>
    <property type="evidence" value="ECO:0007669"/>
    <property type="project" value="TreeGrafter"/>
</dbReference>
<keyword evidence="6" id="KW-1015">Disulfide bond</keyword>
<dbReference type="FunFam" id="2.10.90.10:FF:000001">
    <property type="entry name" value="Bone morphogenetic protein 4"/>
    <property type="match status" value="1"/>
</dbReference>
<feature type="chain" id="PRO_5041737113" evidence="9">
    <location>
        <begin position="22"/>
        <end position="416"/>
    </location>
</feature>
<dbReference type="InterPro" id="IPR001111">
    <property type="entry name" value="TGF-b_propeptide"/>
</dbReference>
<dbReference type="Gene3D" id="2.60.120.970">
    <property type="match status" value="1"/>
</dbReference>
<evidence type="ECO:0000256" key="1">
    <source>
        <dbReference type="ARBA" id="ARBA00004613"/>
    </source>
</evidence>
<comment type="similarity">
    <text evidence="2 8">Belongs to the TGF-beta family.</text>
</comment>
<dbReference type="InterPro" id="IPR015615">
    <property type="entry name" value="TGF-beta-rel"/>
</dbReference>
<dbReference type="KEGG" id="emc:129342509"/>
<dbReference type="InterPro" id="IPR001839">
    <property type="entry name" value="TGF-b_C"/>
</dbReference>
<dbReference type="RefSeq" id="XP_054854295.1">
    <property type="nucleotide sequence ID" value="XM_054998320.1"/>
</dbReference>
<evidence type="ECO:0000256" key="4">
    <source>
        <dbReference type="ARBA" id="ARBA00022729"/>
    </source>
</evidence>
<dbReference type="Pfam" id="PF00019">
    <property type="entry name" value="TGF_beta"/>
    <property type="match status" value="1"/>
</dbReference>
<dbReference type="Pfam" id="PF00688">
    <property type="entry name" value="TGFb_propeptide"/>
    <property type="match status" value="1"/>
</dbReference>
<keyword evidence="5 8" id="KW-0339">Growth factor</keyword>
<evidence type="ECO:0000256" key="5">
    <source>
        <dbReference type="ARBA" id="ARBA00023030"/>
    </source>
</evidence>
<dbReference type="PANTHER" id="PTHR11848">
    <property type="entry name" value="TGF-BETA FAMILY"/>
    <property type="match status" value="1"/>
</dbReference>
<evidence type="ECO:0000256" key="6">
    <source>
        <dbReference type="ARBA" id="ARBA00023157"/>
    </source>
</evidence>
<dbReference type="GO" id="GO:0005125">
    <property type="term" value="F:cytokine activity"/>
    <property type="evidence" value="ECO:0007669"/>
    <property type="project" value="TreeGrafter"/>
</dbReference>
<evidence type="ECO:0000256" key="8">
    <source>
        <dbReference type="RuleBase" id="RU000354"/>
    </source>
</evidence>
<evidence type="ECO:0000259" key="10">
    <source>
        <dbReference type="PROSITE" id="PS51362"/>
    </source>
</evidence>
<dbReference type="InterPro" id="IPR017948">
    <property type="entry name" value="TGFb_CS"/>
</dbReference>
<keyword evidence="4 9" id="KW-0732">Signal</keyword>
<evidence type="ECO:0000313" key="12">
    <source>
        <dbReference type="RefSeq" id="XP_054854295.1"/>
    </source>
</evidence>
<dbReference type="SMART" id="SM00204">
    <property type="entry name" value="TGFB"/>
    <property type="match status" value="1"/>
</dbReference>
<name>A0AA97KDT2_EUBMA</name>
<dbReference type="PRINTS" id="PR00669">
    <property type="entry name" value="INHIBINA"/>
</dbReference>
<dbReference type="Gene3D" id="2.10.90.10">
    <property type="entry name" value="Cystine-knot cytokines"/>
    <property type="match status" value="1"/>
</dbReference>
<reference evidence="12" key="1">
    <citation type="submission" date="2025-08" db="UniProtKB">
        <authorList>
            <consortium name="RefSeq"/>
        </authorList>
    </citation>
    <scope>IDENTIFICATION</scope>
    <source>
        <tissue evidence="12">Blood</tissue>
    </source>
</reference>
<evidence type="ECO:0000256" key="9">
    <source>
        <dbReference type="SAM" id="SignalP"/>
    </source>
</evidence>
<gene>
    <name evidence="12" type="primary">BMP10</name>
</gene>
<evidence type="ECO:0000256" key="2">
    <source>
        <dbReference type="ARBA" id="ARBA00006656"/>
    </source>
</evidence>
<keyword evidence="11" id="KW-1185">Reference proteome</keyword>
<organism evidence="11 12">
    <name type="scientific">Eublepharis macularius</name>
    <name type="common">Leopard gecko</name>
    <name type="synonym">Cyrtodactylus macularius</name>
    <dbReference type="NCBI Taxonomy" id="481883"/>
    <lineage>
        <taxon>Eukaryota</taxon>
        <taxon>Metazoa</taxon>
        <taxon>Chordata</taxon>
        <taxon>Craniata</taxon>
        <taxon>Vertebrata</taxon>
        <taxon>Euteleostomi</taxon>
        <taxon>Lepidosauria</taxon>
        <taxon>Squamata</taxon>
        <taxon>Bifurcata</taxon>
        <taxon>Gekkota</taxon>
        <taxon>Eublepharidae</taxon>
        <taxon>Eublepharinae</taxon>
        <taxon>Eublepharis</taxon>
    </lineage>
</organism>
<evidence type="ECO:0000256" key="7">
    <source>
        <dbReference type="ARBA" id="ARBA00023180"/>
    </source>
</evidence>
<dbReference type="GO" id="GO:0008083">
    <property type="term" value="F:growth factor activity"/>
    <property type="evidence" value="ECO:0007669"/>
    <property type="project" value="UniProtKB-KW"/>
</dbReference>
<keyword evidence="7" id="KW-0325">Glycoprotein</keyword>
<dbReference type="CTD" id="27302"/>
<accession>A0AA97KDT2</accession>
<evidence type="ECO:0000256" key="3">
    <source>
        <dbReference type="ARBA" id="ARBA00022525"/>
    </source>
</evidence>
<proteinExistence type="inferred from homology"/>
<dbReference type="SUPFAM" id="SSF57501">
    <property type="entry name" value="Cystine-knot cytokines"/>
    <property type="match status" value="1"/>
</dbReference>
<dbReference type="PROSITE" id="PS51362">
    <property type="entry name" value="TGF_BETA_2"/>
    <property type="match status" value="1"/>
</dbReference>
<protein>
    <submittedName>
        <fullName evidence="12">Bone morphogenetic protein 10</fullName>
    </submittedName>
</protein>
<dbReference type="Proteomes" id="UP001190640">
    <property type="component" value="Chromosome 14"/>
</dbReference>
<evidence type="ECO:0000313" key="11">
    <source>
        <dbReference type="Proteomes" id="UP001190640"/>
    </source>
</evidence>
<feature type="domain" description="TGF-beta family profile" evidence="10">
    <location>
        <begin position="307"/>
        <end position="416"/>
    </location>
</feature>
<dbReference type="AlphaFoldDB" id="A0AA97KDT2"/>
<dbReference type="PROSITE" id="PS00250">
    <property type="entry name" value="TGF_BETA_1"/>
    <property type="match status" value="1"/>
</dbReference>
<dbReference type="PANTHER" id="PTHR11848:SF39">
    <property type="entry name" value="BONE MORPHOGENETIC PROTEIN 10"/>
    <property type="match status" value="1"/>
</dbReference>
<sequence length="416" mass="47967">MGFVAFQIWATLPLLVHFVNCSPIMSLDVPLLEEDMPFFDEQDALLQNLQNALLKALNLSDIPMQGTAKVDPPEYMLELYNRFATDKTSMPSANIVRSFKNEEQILYPAHFNGIQRYPLLFNISIPHHEKITKAELRLYTLVEEERMRYGGLDRKVTIFEVLENEHGEGKKKGEKKMKVLASRHIHSTDNEWKTFEVTEAIRKWHHSDSTTHRLEVQIENRGGEEPNARGKGDIDIDAEAKHEPLLIVFSDDQGHAKKEEKHELNEMIEHEQMQDLQDLDMNDFYTRPREEKLLQIRSNIIYDSTSRIRRNAGSSCKRTSLLVDFKEIGWDSWIIAPQTYEAYQCKGACSYPLDDQLTTTYAMARTLVHLNDPQKASPACCVPTRLAPISLLYLDKGVVTYKLNYEDMSVLECGCR</sequence>
<keyword evidence="3" id="KW-0964">Secreted</keyword>
<comment type="subcellular location">
    <subcellularLocation>
        <location evidence="1">Secreted</location>
    </subcellularLocation>
</comment>
<feature type="signal peptide" evidence="9">
    <location>
        <begin position="1"/>
        <end position="21"/>
    </location>
</feature>
<dbReference type="InterPro" id="IPR029034">
    <property type="entry name" value="Cystine-knot_cytokine"/>
</dbReference>